<dbReference type="GO" id="GO:0003724">
    <property type="term" value="F:RNA helicase activity"/>
    <property type="evidence" value="ECO:0007669"/>
    <property type="project" value="UniProtKB-EC"/>
</dbReference>
<name>A0A8C2Q322_CYPCA</name>
<dbReference type="GO" id="GO:0016787">
    <property type="term" value="F:hydrolase activity"/>
    <property type="evidence" value="ECO:0007669"/>
    <property type="project" value="UniProtKB-KW"/>
</dbReference>
<dbReference type="EC" id="3.6.4.13" evidence="2"/>
<dbReference type="FunFam" id="3.40.50.300:FF:000008">
    <property type="entry name" value="ATP-dependent RNA helicase RhlB"/>
    <property type="match status" value="1"/>
</dbReference>
<evidence type="ECO:0000259" key="13">
    <source>
        <dbReference type="PROSITE" id="PS51192"/>
    </source>
</evidence>
<dbReference type="GO" id="GO:0005524">
    <property type="term" value="F:ATP binding"/>
    <property type="evidence" value="ECO:0007669"/>
    <property type="project" value="UniProtKB-KW"/>
</dbReference>
<keyword evidence="7" id="KW-0469">Meiosis</keyword>
<dbReference type="CDD" id="cd18051">
    <property type="entry name" value="DEADc_DDX3"/>
    <property type="match status" value="1"/>
</dbReference>
<dbReference type="AlphaFoldDB" id="A0A8C2Q322"/>
<dbReference type="Ensembl" id="ENSCCRT00020111487.1">
    <property type="protein sequence ID" value="ENSCCRP00020101995.1"/>
    <property type="gene ID" value="ENSCCRG00020044735.1"/>
</dbReference>
<dbReference type="SUPFAM" id="SSF52540">
    <property type="entry name" value="P-loop containing nucleoside triphosphate hydrolases"/>
    <property type="match status" value="1"/>
</dbReference>
<dbReference type="InterPro" id="IPR001650">
    <property type="entry name" value="Helicase_C-like"/>
</dbReference>
<dbReference type="Pfam" id="PF00271">
    <property type="entry name" value="Helicase_C"/>
    <property type="match status" value="1"/>
</dbReference>
<proteinExistence type="inferred from homology"/>
<feature type="domain" description="Helicase ATP-binding" evidence="13">
    <location>
        <begin position="117"/>
        <end position="286"/>
    </location>
</feature>
<sequence length="540" mass="62057">MVLCYNVFIKKVFPIRYERGGFGGGTGGNSRWVEESRDEEDWSKPLPSNERLEQELFSASNTGINFEKYDDIPVEATGTNSPGHIDSFHDVDMGEIIMGNITLSRYTRPTPVQKYAIPIIKAKRDLMACAQTVESRILLNGKYVRRKQFPISLVLAPTRELALQIYDEARKFSYRSRVRPCVVYGGADIGQQIRDLERGCHLLVATPGRLVDMMERGKIGLDYCKYLVLDEADRMLDMGFEPQIRRIVEQDTMPPKGARQTMMFSATFPKEIQILARDFLEEYIFLAVGRVGSTSENITQKVVWVEENDKRSFLLDLLNATGKDSLTLVFVETKKGADALEDFLYREGYACTSIHGDRSQRDREEALHQFRSGRCPIMVATAVAARGLDISNVKHVINFDLPSDIEEYVHRIGRTGRVGNLGLATSFYNDKNSNITKDLLDILVEAKQEVPSWLENLAYEHQHKSTNRGRPKRYESIQALQSSPMGLCIFQIHDVTLLLQVLWWLWGQGLPPDGWGRQCFRQPWCSQHWWPWREQRFWRQ</sequence>
<feature type="region of interest" description="Disordered" evidence="12">
    <location>
        <begin position="26"/>
        <end position="46"/>
    </location>
</feature>
<dbReference type="PANTHER" id="PTHR47958">
    <property type="entry name" value="ATP-DEPENDENT RNA HELICASE DBP3"/>
    <property type="match status" value="1"/>
</dbReference>
<gene>
    <name evidence="16" type="primary">ddx3xa</name>
</gene>
<dbReference type="InterPro" id="IPR027417">
    <property type="entry name" value="P-loop_NTPase"/>
</dbReference>
<dbReference type="PROSITE" id="PS00039">
    <property type="entry name" value="DEAD_ATP_HELICASE"/>
    <property type="match status" value="1"/>
</dbReference>
<dbReference type="CDD" id="cd18787">
    <property type="entry name" value="SF2_C_DEAD"/>
    <property type="match status" value="1"/>
</dbReference>
<evidence type="ECO:0000256" key="2">
    <source>
        <dbReference type="ARBA" id="ARBA00012552"/>
    </source>
</evidence>
<dbReference type="Pfam" id="PF00270">
    <property type="entry name" value="DEAD"/>
    <property type="match status" value="1"/>
</dbReference>
<evidence type="ECO:0000313" key="17">
    <source>
        <dbReference type="Proteomes" id="UP000694427"/>
    </source>
</evidence>
<reference evidence="16" key="1">
    <citation type="submission" date="2025-05" db="UniProtKB">
        <authorList>
            <consortium name="Ensembl"/>
        </authorList>
    </citation>
    <scope>IDENTIFICATION</scope>
</reference>
<evidence type="ECO:0000256" key="6">
    <source>
        <dbReference type="ARBA" id="ARBA00022840"/>
    </source>
</evidence>
<evidence type="ECO:0000259" key="14">
    <source>
        <dbReference type="PROSITE" id="PS51194"/>
    </source>
</evidence>
<dbReference type="InterPro" id="IPR014001">
    <property type="entry name" value="Helicase_ATP-bd"/>
</dbReference>
<evidence type="ECO:0000256" key="11">
    <source>
        <dbReference type="RuleBase" id="RU000492"/>
    </source>
</evidence>
<dbReference type="Proteomes" id="UP000694701">
    <property type="component" value="Unplaced"/>
</dbReference>
<keyword evidence="5 11" id="KW-0347">Helicase</keyword>
<comment type="similarity">
    <text evidence="1">Belongs to the DEAD box helicase family. DDX4/VASA subfamily.</text>
</comment>
<accession>A0A8C2Q322</accession>
<evidence type="ECO:0000256" key="12">
    <source>
        <dbReference type="SAM" id="MobiDB-lite"/>
    </source>
</evidence>
<dbReference type="Gene3D" id="3.40.50.300">
    <property type="entry name" value="P-loop containing nucleotide triphosphate hydrolases"/>
    <property type="match status" value="2"/>
</dbReference>
<dbReference type="InterPro" id="IPR000629">
    <property type="entry name" value="RNA-helicase_DEAD-box_CS"/>
</dbReference>
<keyword evidence="4 11" id="KW-0378">Hydrolase</keyword>
<dbReference type="InterPro" id="IPR014014">
    <property type="entry name" value="RNA_helicase_DEAD_Q_motif"/>
</dbReference>
<evidence type="ECO:0000256" key="5">
    <source>
        <dbReference type="ARBA" id="ARBA00022806"/>
    </source>
</evidence>
<evidence type="ECO:0000313" key="16">
    <source>
        <dbReference type="Ensembl" id="ENSCCRP00020101995.1"/>
    </source>
</evidence>
<organism evidence="16 18">
    <name type="scientific">Cyprinus carpio</name>
    <name type="common">Common carp</name>
    <dbReference type="NCBI Taxonomy" id="7962"/>
    <lineage>
        <taxon>Eukaryota</taxon>
        <taxon>Metazoa</taxon>
        <taxon>Chordata</taxon>
        <taxon>Craniata</taxon>
        <taxon>Vertebrata</taxon>
        <taxon>Euteleostomi</taxon>
        <taxon>Actinopterygii</taxon>
        <taxon>Neopterygii</taxon>
        <taxon>Teleostei</taxon>
        <taxon>Ostariophysi</taxon>
        <taxon>Cypriniformes</taxon>
        <taxon>Cyprinidae</taxon>
        <taxon>Cyprininae</taxon>
        <taxon>Cyprinus</taxon>
    </lineage>
</organism>
<dbReference type="PROSITE" id="PS51192">
    <property type="entry name" value="HELICASE_ATP_BIND_1"/>
    <property type="match status" value="1"/>
</dbReference>
<keyword evidence="3 11" id="KW-0547">Nucleotide-binding</keyword>
<dbReference type="GO" id="GO:0051321">
    <property type="term" value="P:meiotic cell cycle"/>
    <property type="evidence" value="ECO:0007669"/>
    <property type="project" value="UniProtKB-KW"/>
</dbReference>
<dbReference type="PROSITE" id="PS51195">
    <property type="entry name" value="Q_MOTIF"/>
    <property type="match status" value="1"/>
</dbReference>
<dbReference type="SMART" id="SM00490">
    <property type="entry name" value="HELICc"/>
    <property type="match status" value="1"/>
</dbReference>
<evidence type="ECO:0000256" key="1">
    <source>
        <dbReference type="ARBA" id="ARBA00010132"/>
    </source>
</evidence>
<comment type="catalytic activity">
    <reaction evidence="8">
        <text>ATP + H2O = ADP + phosphate + H(+)</text>
        <dbReference type="Rhea" id="RHEA:13065"/>
        <dbReference type="ChEBI" id="CHEBI:15377"/>
        <dbReference type="ChEBI" id="CHEBI:15378"/>
        <dbReference type="ChEBI" id="CHEBI:30616"/>
        <dbReference type="ChEBI" id="CHEBI:43474"/>
        <dbReference type="ChEBI" id="CHEBI:456216"/>
        <dbReference type="EC" id="3.6.4.13"/>
    </reaction>
</comment>
<protein>
    <recommendedName>
        <fullName evidence="2">RNA helicase</fullName>
        <ecNumber evidence="2">3.6.4.13</ecNumber>
    </recommendedName>
    <alternativeName>
        <fullName evidence="9">DEAD box protein 4</fullName>
    </alternativeName>
</protein>
<feature type="domain" description="Helicase C-terminal" evidence="14">
    <location>
        <begin position="297"/>
        <end position="458"/>
    </location>
</feature>
<dbReference type="Proteomes" id="UP000694427">
    <property type="component" value="Unplaced"/>
</dbReference>
<dbReference type="Ensembl" id="ENSCCRT00010077336.1">
    <property type="protein sequence ID" value="ENSCCRP00010069952.1"/>
    <property type="gene ID" value="ENSCCRG00010026738.1"/>
</dbReference>
<evidence type="ECO:0000256" key="7">
    <source>
        <dbReference type="ARBA" id="ARBA00023254"/>
    </source>
</evidence>
<evidence type="ECO:0000256" key="4">
    <source>
        <dbReference type="ARBA" id="ARBA00022801"/>
    </source>
</evidence>
<keyword evidence="17" id="KW-1185">Reference proteome</keyword>
<evidence type="ECO:0000256" key="3">
    <source>
        <dbReference type="ARBA" id="ARBA00022741"/>
    </source>
</evidence>
<evidence type="ECO:0000256" key="8">
    <source>
        <dbReference type="ARBA" id="ARBA00047984"/>
    </source>
</evidence>
<dbReference type="FunFam" id="3.40.50.300:FF:000397">
    <property type="entry name" value="Probable ATP-dependent RNA helicase DDX4"/>
    <property type="match status" value="1"/>
</dbReference>
<evidence type="ECO:0000259" key="15">
    <source>
        <dbReference type="PROSITE" id="PS51195"/>
    </source>
</evidence>
<dbReference type="InterPro" id="IPR011545">
    <property type="entry name" value="DEAD/DEAH_box_helicase_dom"/>
</dbReference>
<feature type="short sequence motif" description="Q motif" evidence="10">
    <location>
        <begin position="86"/>
        <end position="114"/>
    </location>
</feature>
<evidence type="ECO:0000313" key="18">
    <source>
        <dbReference type="Proteomes" id="UP000694701"/>
    </source>
</evidence>
<evidence type="ECO:0000256" key="10">
    <source>
        <dbReference type="PROSITE-ProRule" id="PRU00552"/>
    </source>
</evidence>
<feature type="domain" description="DEAD-box RNA helicase Q" evidence="15">
    <location>
        <begin position="86"/>
        <end position="114"/>
    </location>
</feature>
<dbReference type="PROSITE" id="PS51194">
    <property type="entry name" value="HELICASE_CTER"/>
    <property type="match status" value="1"/>
</dbReference>
<dbReference type="SMART" id="SM00487">
    <property type="entry name" value="DEXDc"/>
    <property type="match status" value="1"/>
</dbReference>
<evidence type="ECO:0000256" key="9">
    <source>
        <dbReference type="ARBA" id="ARBA00081176"/>
    </source>
</evidence>
<keyword evidence="6 11" id="KW-0067">ATP-binding</keyword>
<dbReference type="GO" id="GO:0003676">
    <property type="term" value="F:nucleic acid binding"/>
    <property type="evidence" value="ECO:0007669"/>
    <property type="project" value="InterPro"/>
</dbReference>